<organism evidence="3 4">
    <name type="scientific">Tenebrio molitor</name>
    <name type="common">Yellow mealworm beetle</name>
    <dbReference type="NCBI Taxonomy" id="7067"/>
    <lineage>
        <taxon>Eukaryota</taxon>
        <taxon>Metazoa</taxon>
        <taxon>Ecdysozoa</taxon>
        <taxon>Arthropoda</taxon>
        <taxon>Hexapoda</taxon>
        <taxon>Insecta</taxon>
        <taxon>Pterygota</taxon>
        <taxon>Neoptera</taxon>
        <taxon>Endopterygota</taxon>
        <taxon>Coleoptera</taxon>
        <taxon>Polyphaga</taxon>
        <taxon>Cucujiformia</taxon>
        <taxon>Tenebrionidae</taxon>
        <taxon>Tenebrio</taxon>
    </lineage>
</organism>
<dbReference type="OrthoDB" id="8195832at2759"/>
<dbReference type="InterPro" id="IPR031959">
    <property type="entry name" value="DUF4779"/>
</dbReference>
<evidence type="ECO:0000256" key="1">
    <source>
        <dbReference type="SAM" id="MobiDB-lite"/>
    </source>
</evidence>
<accession>A0A8J6HK48</accession>
<reference evidence="3" key="1">
    <citation type="journal article" date="2020" name="J Insects Food Feed">
        <title>The yellow mealworm (Tenebrio molitor) genome: a resource for the emerging insects as food and feed industry.</title>
        <authorList>
            <person name="Eriksson T."/>
            <person name="Andere A."/>
            <person name="Kelstrup H."/>
            <person name="Emery V."/>
            <person name="Picard C."/>
        </authorList>
    </citation>
    <scope>NUCLEOTIDE SEQUENCE</scope>
    <source>
        <strain evidence="3">Stoneville</strain>
        <tissue evidence="3">Whole head</tissue>
    </source>
</reference>
<keyword evidence="2" id="KW-0732">Signal</keyword>
<dbReference type="Proteomes" id="UP000719412">
    <property type="component" value="Unassembled WGS sequence"/>
</dbReference>
<feature type="chain" id="PRO_5035168816" evidence="2">
    <location>
        <begin position="17"/>
        <end position="370"/>
    </location>
</feature>
<dbReference type="AlphaFoldDB" id="A0A8J6HK48"/>
<name>A0A8J6HK48_TENMO</name>
<protein>
    <submittedName>
        <fullName evidence="3">Uncharacterized protein</fullName>
    </submittedName>
</protein>
<feature type="region of interest" description="Disordered" evidence="1">
    <location>
        <begin position="249"/>
        <end position="270"/>
    </location>
</feature>
<gene>
    <name evidence="3" type="ORF">GEV33_002566</name>
</gene>
<comment type="caution">
    <text evidence="3">The sequence shown here is derived from an EMBL/GenBank/DDBJ whole genome shotgun (WGS) entry which is preliminary data.</text>
</comment>
<sequence>MGKLFVLLSLSVAVLCQDDLAARKPVYKYRYETEDMMKTAASTIPLRGYHVVEGGYYPAEMGMVGGGGVGIGGVGGGMGGMGYGGVGMGGGGMGYGGMGAAKFIGGGGLIGGAGMGGAGLIGGAGMMGGGGGAFIGGPMLHHGYGGEFVDKNIYSGENKKLNDEAFEKASGKKGEEFNQGKEGFSKGLALAKNNKGESGYFNDASGGKKLAEDGKAYYGGQHFNKEGKQGGQFNEKKGHKKGHVIKGFKSSHHKDENGKTEEFYDEENDEGGKINFNGESGSFGEKGASNFKGGHENGEFAEGAHKKQTHFDNEHLIDNSNAGEGKFGEKKYGGSGAVYGVNNGIDQHSLLGHQENSKFYKHFPHHVPFY</sequence>
<dbReference type="EMBL" id="JABDTM020012592">
    <property type="protein sequence ID" value="KAH0820225.1"/>
    <property type="molecule type" value="Genomic_DNA"/>
</dbReference>
<feature type="compositionally biased region" description="Basic and acidic residues" evidence="1">
    <location>
        <begin position="253"/>
        <end position="262"/>
    </location>
</feature>
<keyword evidence="4" id="KW-1185">Reference proteome</keyword>
<proteinExistence type="predicted"/>
<evidence type="ECO:0000313" key="4">
    <source>
        <dbReference type="Proteomes" id="UP000719412"/>
    </source>
</evidence>
<evidence type="ECO:0000313" key="3">
    <source>
        <dbReference type="EMBL" id="KAH0820225.1"/>
    </source>
</evidence>
<evidence type="ECO:0000256" key="2">
    <source>
        <dbReference type="SAM" id="SignalP"/>
    </source>
</evidence>
<reference evidence="3" key="2">
    <citation type="submission" date="2021-08" db="EMBL/GenBank/DDBJ databases">
        <authorList>
            <person name="Eriksson T."/>
        </authorList>
    </citation>
    <scope>NUCLEOTIDE SEQUENCE</scope>
    <source>
        <strain evidence="3">Stoneville</strain>
        <tissue evidence="3">Whole head</tissue>
    </source>
</reference>
<feature type="signal peptide" evidence="2">
    <location>
        <begin position="1"/>
        <end position="16"/>
    </location>
</feature>
<dbReference type="Pfam" id="PF16009">
    <property type="entry name" value="DUF4779"/>
    <property type="match status" value="1"/>
</dbReference>